<keyword evidence="2" id="KW-1185">Reference proteome</keyword>
<protein>
    <submittedName>
        <fullName evidence="1">Uncharacterized protein</fullName>
    </submittedName>
</protein>
<evidence type="ECO:0000313" key="1">
    <source>
        <dbReference type="EMBL" id="CAG2055999.1"/>
    </source>
</evidence>
<comment type="caution">
    <text evidence="1">The sequence shown here is derived from an EMBL/GenBank/DDBJ whole genome shotgun (WGS) entry which is preliminary data.</text>
</comment>
<sequence length="165" mass="17871">MCQLAEISSPGQSQSPHDLLLYAEDSSRCCQGALSARGREFAADTSPSTVQLSVTVAGKWKTNERPFIGKATLKDRKSTNDENQALVSTNVEQTMGTFKNWEAKSRVTRVIHINDSPLTNDMPSTPRSLFQAVTGQTGRDIICCCCWSIPVEGGGGVEEDSTLKS</sequence>
<accession>A0ABN7NNM5</accession>
<organism evidence="1 2">
    <name type="scientific">Timema podura</name>
    <name type="common">Walking stick</name>
    <dbReference type="NCBI Taxonomy" id="61482"/>
    <lineage>
        <taxon>Eukaryota</taxon>
        <taxon>Metazoa</taxon>
        <taxon>Ecdysozoa</taxon>
        <taxon>Arthropoda</taxon>
        <taxon>Hexapoda</taxon>
        <taxon>Insecta</taxon>
        <taxon>Pterygota</taxon>
        <taxon>Neoptera</taxon>
        <taxon>Polyneoptera</taxon>
        <taxon>Phasmatodea</taxon>
        <taxon>Timematodea</taxon>
        <taxon>Timematoidea</taxon>
        <taxon>Timematidae</taxon>
        <taxon>Timema</taxon>
    </lineage>
</organism>
<dbReference type="Proteomes" id="UP001153148">
    <property type="component" value="Unassembled WGS sequence"/>
</dbReference>
<dbReference type="EMBL" id="CAJPIN010003217">
    <property type="protein sequence ID" value="CAG2055999.1"/>
    <property type="molecule type" value="Genomic_DNA"/>
</dbReference>
<gene>
    <name evidence="1" type="ORF">TPAB3V08_LOCUS2997</name>
</gene>
<name>A0ABN7NNM5_TIMPD</name>
<proteinExistence type="predicted"/>
<reference evidence="1" key="1">
    <citation type="submission" date="2021-03" db="EMBL/GenBank/DDBJ databases">
        <authorList>
            <person name="Tran Van P."/>
        </authorList>
    </citation>
    <scope>NUCLEOTIDE SEQUENCE</scope>
</reference>
<evidence type="ECO:0000313" key="2">
    <source>
        <dbReference type="Proteomes" id="UP001153148"/>
    </source>
</evidence>